<dbReference type="EMBL" id="GBRH01215015">
    <property type="protein sequence ID" value="JAD82880.1"/>
    <property type="molecule type" value="Transcribed_RNA"/>
</dbReference>
<evidence type="ECO:0000313" key="1">
    <source>
        <dbReference type="EMBL" id="JAD82880.1"/>
    </source>
</evidence>
<accession>A0A0A9DB41</accession>
<reference evidence="1" key="1">
    <citation type="submission" date="2014-09" db="EMBL/GenBank/DDBJ databases">
        <authorList>
            <person name="Magalhaes I.L.F."/>
            <person name="Oliveira U."/>
            <person name="Santos F.R."/>
            <person name="Vidigal T.H.D.A."/>
            <person name="Brescovit A.D."/>
            <person name="Santos A.J."/>
        </authorList>
    </citation>
    <scope>NUCLEOTIDE SEQUENCE</scope>
    <source>
        <tissue evidence="1">Shoot tissue taken approximately 20 cm above the soil surface</tissue>
    </source>
</reference>
<organism evidence="1">
    <name type="scientific">Arundo donax</name>
    <name type="common">Giant reed</name>
    <name type="synonym">Donax arundinaceus</name>
    <dbReference type="NCBI Taxonomy" id="35708"/>
    <lineage>
        <taxon>Eukaryota</taxon>
        <taxon>Viridiplantae</taxon>
        <taxon>Streptophyta</taxon>
        <taxon>Embryophyta</taxon>
        <taxon>Tracheophyta</taxon>
        <taxon>Spermatophyta</taxon>
        <taxon>Magnoliopsida</taxon>
        <taxon>Liliopsida</taxon>
        <taxon>Poales</taxon>
        <taxon>Poaceae</taxon>
        <taxon>PACMAD clade</taxon>
        <taxon>Arundinoideae</taxon>
        <taxon>Arundineae</taxon>
        <taxon>Arundo</taxon>
    </lineage>
</organism>
<name>A0A0A9DB41_ARUDO</name>
<reference evidence="1" key="2">
    <citation type="journal article" date="2015" name="Data Brief">
        <title>Shoot transcriptome of the giant reed, Arundo donax.</title>
        <authorList>
            <person name="Barrero R.A."/>
            <person name="Guerrero F.D."/>
            <person name="Moolhuijzen P."/>
            <person name="Goolsby J.A."/>
            <person name="Tidwell J."/>
            <person name="Bellgard S.E."/>
            <person name="Bellgard M.I."/>
        </authorList>
    </citation>
    <scope>NUCLEOTIDE SEQUENCE</scope>
    <source>
        <tissue evidence="1">Shoot tissue taken approximately 20 cm above the soil surface</tissue>
    </source>
</reference>
<dbReference type="AlphaFoldDB" id="A0A0A9DB41"/>
<sequence>MELASTPSRVQVPFPDSHIHFVSDL</sequence>
<protein>
    <submittedName>
        <fullName evidence="1">Uncharacterized protein</fullName>
    </submittedName>
</protein>
<proteinExistence type="predicted"/>